<reference evidence="2 3" key="1">
    <citation type="submission" date="2019-04" db="EMBL/GenBank/DDBJ databases">
        <authorList>
            <person name="Liu A."/>
        </authorList>
    </citation>
    <scope>NUCLEOTIDE SEQUENCE [LARGE SCALE GENOMIC DNA]</scope>
    <source>
        <strain evidence="2 3">RZ03</strain>
    </source>
</reference>
<dbReference type="RefSeq" id="WP_135876774.1">
    <property type="nucleotide sequence ID" value="NZ_SRSO01000009.1"/>
</dbReference>
<name>A0A4S1DYH6_9FLAO</name>
<keyword evidence="1" id="KW-0732">Signal</keyword>
<proteinExistence type="predicted"/>
<dbReference type="PANTHER" id="PTHR41913">
    <property type="entry name" value="DUF1684 DOMAIN-CONTAINING PROTEIN"/>
    <property type="match status" value="1"/>
</dbReference>
<keyword evidence="3" id="KW-1185">Reference proteome</keyword>
<evidence type="ECO:0000256" key="1">
    <source>
        <dbReference type="SAM" id="SignalP"/>
    </source>
</evidence>
<dbReference type="Pfam" id="PF07920">
    <property type="entry name" value="DUF1684"/>
    <property type="match status" value="1"/>
</dbReference>
<gene>
    <name evidence="2" type="ORF">EM932_08600</name>
</gene>
<organism evidence="2 3">
    <name type="scientific">Flavivirga rizhaonensis</name>
    <dbReference type="NCBI Taxonomy" id="2559571"/>
    <lineage>
        <taxon>Bacteria</taxon>
        <taxon>Pseudomonadati</taxon>
        <taxon>Bacteroidota</taxon>
        <taxon>Flavobacteriia</taxon>
        <taxon>Flavobacteriales</taxon>
        <taxon>Flavobacteriaceae</taxon>
        <taxon>Flavivirga</taxon>
    </lineage>
</organism>
<feature type="signal peptide" evidence="1">
    <location>
        <begin position="1"/>
        <end position="32"/>
    </location>
</feature>
<dbReference type="Proteomes" id="UP000307602">
    <property type="component" value="Unassembled WGS sequence"/>
</dbReference>
<evidence type="ECO:0000313" key="3">
    <source>
        <dbReference type="Proteomes" id="UP000307602"/>
    </source>
</evidence>
<dbReference type="OrthoDB" id="5493262at2"/>
<dbReference type="InterPro" id="IPR012467">
    <property type="entry name" value="DUF1684"/>
</dbReference>
<evidence type="ECO:0000313" key="2">
    <source>
        <dbReference type="EMBL" id="TGV03033.1"/>
    </source>
</evidence>
<sequence length="215" mass="24970">MPHSTTPFKKLKFIIKKSILQVLFLATIFSCAQEKKPLLGDTEFQRTINAEYKDATTSPLKDKDRKHFEGLDFFKFDSVYVVKAQFKRTPNEKSFKMKTTTARLPEYVKYGELAFNLKGKSFTLNIYQNQGLKEKEGYEDYLFLPFLDETNGFESYGGGRYIDARIPKGDTMVIDFNSAYNPYCAYNDRYSCPIVPRKNYLKTRIEAGVKAFSKY</sequence>
<dbReference type="EMBL" id="SRSO01000009">
    <property type="protein sequence ID" value="TGV03033.1"/>
    <property type="molecule type" value="Genomic_DNA"/>
</dbReference>
<protein>
    <submittedName>
        <fullName evidence="2">DUF1684 domain-containing protein</fullName>
    </submittedName>
</protein>
<dbReference type="PANTHER" id="PTHR41913:SF1">
    <property type="entry name" value="DUF1684 DOMAIN-CONTAINING PROTEIN"/>
    <property type="match status" value="1"/>
</dbReference>
<feature type="chain" id="PRO_5020334124" evidence="1">
    <location>
        <begin position="33"/>
        <end position="215"/>
    </location>
</feature>
<accession>A0A4S1DYH6</accession>
<dbReference type="AlphaFoldDB" id="A0A4S1DYH6"/>
<comment type="caution">
    <text evidence="2">The sequence shown here is derived from an EMBL/GenBank/DDBJ whole genome shotgun (WGS) entry which is preliminary data.</text>
</comment>